<sequence>MPLCVKPSRAQVATFWNFARCDYIAAFINHTSTRLDTEDISLWRSAGLLIDDQGIVIPGKAGFSTYIRGEHNIREDMIANALVFILSKLMNLLAAGYDDTRNDLSRWKALQHEFEVWFETLPDSFTASWKLEIDQKSDDPARSRFAEAFYSIPLCSVTMQQYHFGQILMLLHTPPATSTSVQNQLRCYREIPEKITHHSREICAIALGRPPGYVRIHMHQPLFVAGQCLEDRTERKVILDLLRGIETDLGWATGYRAKELMNDWGWEADIPTD</sequence>
<dbReference type="EMBL" id="KN832884">
    <property type="protein sequence ID" value="KIM96335.1"/>
    <property type="molecule type" value="Genomic_DNA"/>
</dbReference>
<dbReference type="GO" id="GO:0003700">
    <property type="term" value="F:DNA-binding transcription factor activity"/>
    <property type="evidence" value="ECO:0007669"/>
    <property type="project" value="TreeGrafter"/>
</dbReference>
<dbReference type="InParanoid" id="A0A0C3GJL8"/>
<dbReference type="PANTHER" id="PTHR37534">
    <property type="entry name" value="TRANSCRIPTIONAL ACTIVATOR PROTEIN UGA3"/>
    <property type="match status" value="1"/>
</dbReference>
<name>A0A0C3GJL8_OIDMZ</name>
<dbReference type="GO" id="GO:0045944">
    <property type="term" value="P:positive regulation of transcription by RNA polymerase II"/>
    <property type="evidence" value="ECO:0007669"/>
    <property type="project" value="TreeGrafter"/>
</dbReference>
<dbReference type="OrthoDB" id="5418899at2759"/>
<proteinExistence type="predicted"/>
<gene>
    <name evidence="3" type="ORF">OIDMADRAFT_20748</name>
</gene>
<reference evidence="3 4" key="1">
    <citation type="submission" date="2014-04" db="EMBL/GenBank/DDBJ databases">
        <authorList>
            <consortium name="DOE Joint Genome Institute"/>
            <person name="Kuo A."/>
            <person name="Martino E."/>
            <person name="Perotto S."/>
            <person name="Kohler A."/>
            <person name="Nagy L.G."/>
            <person name="Floudas D."/>
            <person name="Copeland A."/>
            <person name="Barry K.W."/>
            <person name="Cichocki N."/>
            <person name="Veneault-Fourrey C."/>
            <person name="LaButti K."/>
            <person name="Lindquist E.A."/>
            <person name="Lipzen A."/>
            <person name="Lundell T."/>
            <person name="Morin E."/>
            <person name="Murat C."/>
            <person name="Sun H."/>
            <person name="Tunlid A."/>
            <person name="Henrissat B."/>
            <person name="Grigoriev I.V."/>
            <person name="Hibbett D.S."/>
            <person name="Martin F."/>
            <person name="Nordberg H.P."/>
            <person name="Cantor M.N."/>
            <person name="Hua S.X."/>
        </authorList>
    </citation>
    <scope>NUCLEOTIDE SEQUENCE [LARGE SCALE GENOMIC DNA]</scope>
    <source>
        <strain evidence="3 4">Zn</strain>
    </source>
</reference>
<dbReference type="Proteomes" id="UP000054321">
    <property type="component" value="Unassembled WGS sequence"/>
</dbReference>
<keyword evidence="4" id="KW-1185">Reference proteome</keyword>
<dbReference type="GO" id="GO:0000976">
    <property type="term" value="F:transcription cis-regulatory region binding"/>
    <property type="evidence" value="ECO:0007669"/>
    <property type="project" value="TreeGrafter"/>
</dbReference>
<dbReference type="AlphaFoldDB" id="A0A0C3GJL8"/>
<dbReference type="PANTHER" id="PTHR37534:SF9">
    <property type="entry name" value="ZN(II)2CYS6 TRANSCRIPTION FACTOR (EUROFUNG)"/>
    <property type="match status" value="1"/>
</dbReference>
<dbReference type="Pfam" id="PF11951">
    <property type="entry name" value="Fungal_trans_2"/>
    <property type="match status" value="1"/>
</dbReference>
<dbReference type="InterPro" id="IPR021858">
    <property type="entry name" value="Fun_TF"/>
</dbReference>
<protein>
    <submittedName>
        <fullName evidence="3">Uncharacterized protein</fullName>
    </submittedName>
</protein>
<evidence type="ECO:0000313" key="4">
    <source>
        <dbReference type="Proteomes" id="UP000054321"/>
    </source>
</evidence>
<keyword evidence="2" id="KW-0539">Nucleus</keyword>
<accession>A0A0C3GJL8</accession>
<evidence type="ECO:0000313" key="3">
    <source>
        <dbReference type="EMBL" id="KIM96335.1"/>
    </source>
</evidence>
<comment type="subcellular location">
    <subcellularLocation>
        <location evidence="1">Nucleus</location>
    </subcellularLocation>
</comment>
<evidence type="ECO:0000256" key="2">
    <source>
        <dbReference type="ARBA" id="ARBA00023242"/>
    </source>
</evidence>
<dbReference type="HOGENOM" id="CLU_013869_4_0_1"/>
<evidence type="ECO:0000256" key="1">
    <source>
        <dbReference type="ARBA" id="ARBA00004123"/>
    </source>
</evidence>
<dbReference type="STRING" id="913774.A0A0C3GJL8"/>
<organism evidence="3 4">
    <name type="scientific">Oidiodendron maius (strain Zn)</name>
    <dbReference type="NCBI Taxonomy" id="913774"/>
    <lineage>
        <taxon>Eukaryota</taxon>
        <taxon>Fungi</taxon>
        <taxon>Dikarya</taxon>
        <taxon>Ascomycota</taxon>
        <taxon>Pezizomycotina</taxon>
        <taxon>Leotiomycetes</taxon>
        <taxon>Leotiomycetes incertae sedis</taxon>
        <taxon>Myxotrichaceae</taxon>
        <taxon>Oidiodendron</taxon>
    </lineage>
</organism>
<reference evidence="4" key="2">
    <citation type="submission" date="2015-01" db="EMBL/GenBank/DDBJ databases">
        <title>Evolutionary Origins and Diversification of the Mycorrhizal Mutualists.</title>
        <authorList>
            <consortium name="DOE Joint Genome Institute"/>
            <consortium name="Mycorrhizal Genomics Consortium"/>
            <person name="Kohler A."/>
            <person name="Kuo A."/>
            <person name="Nagy L.G."/>
            <person name="Floudas D."/>
            <person name="Copeland A."/>
            <person name="Barry K.W."/>
            <person name="Cichocki N."/>
            <person name="Veneault-Fourrey C."/>
            <person name="LaButti K."/>
            <person name="Lindquist E.A."/>
            <person name="Lipzen A."/>
            <person name="Lundell T."/>
            <person name="Morin E."/>
            <person name="Murat C."/>
            <person name="Riley R."/>
            <person name="Ohm R."/>
            <person name="Sun H."/>
            <person name="Tunlid A."/>
            <person name="Henrissat B."/>
            <person name="Grigoriev I.V."/>
            <person name="Hibbett D.S."/>
            <person name="Martin F."/>
        </authorList>
    </citation>
    <scope>NUCLEOTIDE SEQUENCE [LARGE SCALE GENOMIC DNA]</scope>
    <source>
        <strain evidence="4">Zn</strain>
    </source>
</reference>
<dbReference type="GO" id="GO:0005634">
    <property type="term" value="C:nucleus"/>
    <property type="evidence" value="ECO:0007669"/>
    <property type="project" value="UniProtKB-SubCell"/>
</dbReference>